<keyword evidence="2" id="KW-0614">Plasmid</keyword>
<evidence type="ECO:0000313" key="2">
    <source>
        <dbReference type="EMBL" id="ORI09476.1"/>
    </source>
</evidence>
<accession>A0A1X0U531</accession>
<dbReference type="Proteomes" id="UP000192671">
    <property type="component" value="Plasmid unnamed 2"/>
</dbReference>
<organism evidence="2">
    <name type="scientific">Campylobacter concisus</name>
    <dbReference type="NCBI Taxonomy" id="199"/>
    <lineage>
        <taxon>Bacteria</taxon>
        <taxon>Pseudomonadati</taxon>
        <taxon>Campylobacterota</taxon>
        <taxon>Epsilonproteobacteria</taxon>
        <taxon>Campylobacterales</taxon>
        <taxon>Campylobacteraceae</taxon>
        <taxon>Campylobacter</taxon>
    </lineage>
</organism>
<keyword evidence="1" id="KW-0472">Membrane</keyword>
<dbReference type="RefSeq" id="WP_103604500.1">
    <property type="nucleotide sequence ID" value="NZ_POZU01000048.1"/>
</dbReference>
<name>A0A1X0U531_9BACT</name>
<feature type="transmembrane region" description="Helical" evidence="1">
    <location>
        <begin position="119"/>
        <end position="139"/>
    </location>
</feature>
<geneLocation type="plasmid" evidence="2">
    <name>unnamed 2</name>
</geneLocation>
<keyword evidence="1" id="KW-0812">Transmembrane</keyword>
<reference evidence="2" key="1">
    <citation type="journal article" date="2017" name="Gene Rep">
        <title>The ribosomal RNA operon (rrn) of Campylobacter concisus supports molecular typing to genomospecies level.</title>
        <authorList>
            <person name="Huq M."/>
            <person name="Van T.T.H."/>
            <person name="Gurtler V."/>
            <person name="Elshagmani E."/>
            <person name="Allemailem K.S."/>
            <person name="Smooker P.M."/>
            <person name="Istivan T.S."/>
        </authorList>
    </citation>
    <scope>NUCLEOTIDE SEQUENCE [LARGE SCALE GENOMIC DNA]</scope>
    <source>
        <strain evidence="2">RCH 26</strain>
        <plasmid evidence="2">unnamed 2</plasmid>
    </source>
</reference>
<sequence length="142" mass="17062">MFKRIGWAFIGFMCLLYCISMLANKNVKVGEKFFKFDDAGYLYLLPALGFLLLSIYGFWMAFRSYKKEKPNLKYMWCKKCREFYSLGSKKCRQCGGNLKKYYVKNKDKTKYLKYEKNKWLNFIMWIFAFTVLWGLMMFVGGK</sequence>
<protein>
    <submittedName>
        <fullName evidence="2">Uncharacterized protein</fullName>
    </submittedName>
</protein>
<evidence type="ECO:0000256" key="1">
    <source>
        <dbReference type="SAM" id="Phobius"/>
    </source>
</evidence>
<dbReference type="AlphaFoldDB" id="A0A1X0U531"/>
<feature type="transmembrane region" description="Helical" evidence="1">
    <location>
        <begin position="5"/>
        <end position="23"/>
    </location>
</feature>
<feature type="transmembrane region" description="Helical" evidence="1">
    <location>
        <begin position="43"/>
        <end position="62"/>
    </location>
</feature>
<gene>
    <name evidence="2" type="ORF">A3835_09545</name>
</gene>
<dbReference type="EMBL" id="LVWL01000009">
    <property type="protein sequence ID" value="ORI09476.1"/>
    <property type="molecule type" value="Genomic_DNA"/>
</dbReference>
<keyword evidence="1" id="KW-1133">Transmembrane helix</keyword>
<comment type="caution">
    <text evidence="2">The sequence shown here is derived from an EMBL/GenBank/DDBJ whole genome shotgun (WGS) entry which is preliminary data.</text>
</comment>
<proteinExistence type="predicted"/>